<dbReference type="GO" id="GO:0016301">
    <property type="term" value="F:kinase activity"/>
    <property type="evidence" value="ECO:0007669"/>
    <property type="project" value="UniProtKB-KW"/>
</dbReference>
<organism evidence="1 2">
    <name type="scientific">Parafrankia colletiae</name>
    <dbReference type="NCBI Taxonomy" id="573497"/>
    <lineage>
        <taxon>Bacteria</taxon>
        <taxon>Bacillati</taxon>
        <taxon>Actinomycetota</taxon>
        <taxon>Actinomycetes</taxon>
        <taxon>Frankiales</taxon>
        <taxon>Frankiaceae</taxon>
        <taxon>Parafrankia</taxon>
    </lineage>
</organism>
<dbReference type="SUPFAM" id="SSF52540">
    <property type="entry name" value="P-loop containing nucleoside triphosphate hydrolases"/>
    <property type="match status" value="1"/>
</dbReference>
<dbReference type="AlphaFoldDB" id="A0A1S1R109"/>
<evidence type="ECO:0000313" key="2">
    <source>
        <dbReference type="Proteomes" id="UP000179627"/>
    </source>
</evidence>
<reference evidence="2" key="1">
    <citation type="submission" date="2016-07" db="EMBL/GenBank/DDBJ databases">
        <title>Sequence Frankia sp. strain CcI1.17.</title>
        <authorList>
            <person name="Ghodhbane-Gtari F."/>
            <person name="Swanson E."/>
            <person name="Gueddou A."/>
            <person name="Morris K."/>
            <person name="Hezbri K."/>
            <person name="Ktari A."/>
            <person name="Nouioui I."/>
            <person name="Abebe-Akele F."/>
            <person name="Simpson S."/>
            <person name="Thomas K."/>
            <person name="Gtari M."/>
            <person name="Tisa L.S."/>
            <person name="Hurst S."/>
        </authorList>
    </citation>
    <scope>NUCLEOTIDE SEQUENCE [LARGE SCALE GENOMIC DNA]</scope>
    <source>
        <strain evidence="2">Cc1.17</strain>
    </source>
</reference>
<gene>
    <name evidence="1" type="ORF">CC117_04225</name>
</gene>
<keyword evidence="1" id="KW-0418">Kinase</keyword>
<evidence type="ECO:0000313" key="1">
    <source>
        <dbReference type="EMBL" id="OHV39002.1"/>
    </source>
</evidence>
<dbReference type="Proteomes" id="UP000179627">
    <property type="component" value="Unassembled WGS sequence"/>
</dbReference>
<keyword evidence="1" id="KW-0808">Transferase</keyword>
<name>A0A1S1R109_9ACTN</name>
<dbReference type="EMBL" id="MBLM01000108">
    <property type="protein sequence ID" value="OHV39002.1"/>
    <property type="molecule type" value="Genomic_DNA"/>
</dbReference>
<sequence>MTGPPGGGKTTVARRVADRLSLSVHLHADDFWHFIRQGAVAPYLPEAHHQNTIVVDIVAHTAFGYAAGGYDVICDGIIGPWFLDAFRAVRTTSGIELHYLVLRPDEATTLRRATSRTATDALTDPEPIRSLHHQFSSLDILEPHVLDSSHMDPAATAEVALHGITNGHYQLG</sequence>
<dbReference type="RefSeq" id="WP_071084010.1">
    <property type="nucleotide sequence ID" value="NZ_MBLM01000108.1"/>
</dbReference>
<proteinExistence type="predicted"/>
<dbReference type="InterPro" id="IPR027417">
    <property type="entry name" value="P-loop_NTPase"/>
</dbReference>
<dbReference type="Pfam" id="PF13671">
    <property type="entry name" value="AAA_33"/>
    <property type="match status" value="1"/>
</dbReference>
<keyword evidence="2" id="KW-1185">Reference proteome</keyword>
<protein>
    <submittedName>
        <fullName evidence="1">Shikimate kinase</fullName>
    </submittedName>
</protein>
<comment type="caution">
    <text evidence="1">The sequence shown here is derived from an EMBL/GenBank/DDBJ whole genome shotgun (WGS) entry which is preliminary data.</text>
</comment>
<accession>A0A1S1R109</accession>
<dbReference type="Gene3D" id="3.40.50.300">
    <property type="entry name" value="P-loop containing nucleotide triphosphate hydrolases"/>
    <property type="match status" value="1"/>
</dbReference>